<keyword evidence="1" id="KW-0472">Membrane</keyword>
<feature type="transmembrane region" description="Helical" evidence="1">
    <location>
        <begin position="48"/>
        <end position="70"/>
    </location>
</feature>
<evidence type="ECO:0000313" key="3">
    <source>
        <dbReference type="Proteomes" id="UP000717585"/>
    </source>
</evidence>
<dbReference type="AlphaFoldDB" id="A0A8J6E8J7"/>
<feature type="transmembrane region" description="Helical" evidence="1">
    <location>
        <begin position="7"/>
        <end position="28"/>
    </location>
</feature>
<organism evidence="2 3">
    <name type="scientific">Carpediemonas membranifera</name>
    <dbReference type="NCBI Taxonomy" id="201153"/>
    <lineage>
        <taxon>Eukaryota</taxon>
        <taxon>Metamonada</taxon>
        <taxon>Carpediemonas-like organisms</taxon>
        <taxon>Carpediemonas</taxon>
    </lineage>
</organism>
<name>A0A8J6E8J7_9EUKA</name>
<proteinExistence type="predicted"/>
<evidence type="ECO:0000313" key="2">
    <source>
        <dbReference type="EMBL" id="KAG9392005.1"/>
    </source>
</evidence>
<keyword evidence="1" id="KW-1133">Transmembrane helix</keyword>
<dbReference type="Proteomes" id="UP000717585">
    <property type="component" value="Unassembled WGS sequence"/>
</dbReference>
<reference evidence="2" key="1">
    <citation type="submission" date="2021-05" db="EMBL/GenBank/DDBJ databases">
        <title>A free-living protist that lacks canonical eukaryotic 1 DNA replication and segregation systems.</title>
        <authorList>
            <person name="Salas-Leiva D.E."/>
            <person name="Tromer E.C."/>
            <person name="Curtis B.A."/>
            <person name="Jerlstrom-Hultqvist J."/>
            <person name="Kolisko M."/>
            <person name="Yi Z."/>
            <person name="Salas-Leiva J.S."/>
            <person name="Gallot-Lavallee L."/>
            <person name="Kops G.J.P.L."/>
            <person name="Archibald J.M."/>
            <person name="Simpson A.G.B."/>
            <person name="Roger A.J."/>
        </authorList>
    </citation>
    <scope>NUCLEOTIDE SEQUENCE</scope>
    <source>
        <strain evidence="2">BICM</strain>
    </source>
</reference>
<accession>A0A8J6E8J7</accession>
<dbReference type="EMBL" id="JAHDYR010000040">
    <property type="protein sequence ID" value="KAG9392005.1"/>
    <property type="molecule type" value="Genomic_DNA"/>
</dbReference>
<keyword evidence="1" id="KW-0812">Transmembrane</keyword>
<comment type="caution">
    <text evidence="2">The sequence shown here is derived from an EMBL/GenBank/DDBJ whole genome shotgun (WGS) entry which is preliminary data.</text>
</comment>
<sequence length="112" mass="12047">MNAAKYRFLAAGMFVWVLFALYAVFVVVPTDMMRSVVVFPDKVFLSSIISIFGAGLIAVGIMLCGANHLVVVPFTSASSIGAVLPSECSTEAGDIKPVCLQEAYALWVRGRR</sequence>
<protein>
    <submittedName>
        <fullName evidence="2">Uncharacterized protein</fullName>
    </submittedName>
</protein>
<evidence type="ECO:0000256" key="1">
    <source>
        <dbReference type="SAM" id="Phobius"/>
    </source>
</evidence>
<keyword evidence="3" id="KW-1185">Reference proteome</keyword>
<gene>
    <name evidence="2" type="ORF">J8273_6595</name>
</gene>